<evidence type="ECO:0000313" key="6">
    <source>
        <dbReference type="EMBL" id="BEP28944.1"/>
    </source>
</evidence>
<dbReference type="EC" id="6.3.1.2" evidence="2"/>
<proteinExistence type="inferred from homology"/>
<evidence type="ECO:0000313" key="7">
    <source>
        <dbReference type="Proteomes" id="UP001321786"/>
    </source>
</evidence>
<protein>
    <recommendedName>
        <fullName evidence="2">glutamine synthetase</fullName>
        <ecNumber evidence="2">6.3.1.2</ecNumber>
    </recommendedName>
</protein>
<dbReference type="PANTHER" id="PTHR43407">
    <property type="entry name" value="GLUTAMINE SYNTHETASE"/>
    <property type="match status" value="1"/>
</dbReference>
<organism evidence="6 7">
    <name type="scientific">Helicovermis profundi</name>
    <dbReference type="NCBI Taxonomy" id="3065157"/>
    <lineage>
        <taxon>Bacteria</taxon>
        <taxon>Bacillati</taxon>
        <taxon>Bacillota</taxon>
        <taxon>Clostridia</taxon>
        <taxon>Helicovermis</taxon>
    </lineage>
</organism>
<feature type="domain" description="GS catalytic" evidence="5">
    <location>
        <begin position="129"/>
        <end position="555"/>
    </location>
</feature>
<dbReference type="PANTHER" id="PTHR43407:SF1">
    <property type="entry name" value="LENGSIN"/>
    <property type="match status" value="1"/>
</dbReference>
<evidence type="ECO:0000259" key="5">
    <source>
        <dbReference type="PROSITE" id="PS51987"/>
    </source>
</evidence>
<dbReference type="InterPro" id="IPR008146">
    <property type="entry name" value="Gln_synth_cat_dom"/>
</dbReference>
<comment type="similarity">
    <text evidence="1 3 4">Belongs to the glutamine synthetase family.</text>
</comment>
<dbReference type="KEGG" id="hprf:HLPR_12750"/>
<dbReference type="AlphaFoldDB" id="A0AAU9E316"/>
<keyword evidence="7" id="KW-1185">Reference proteome</keyword>
<dbReference type="GO" id="GO:0019740">
    <property type="term" value="P:nitrogen utilization"/>
    <property type="evidence" value="ECO:0007669"/>
    <property type="project" value="TreeGrafter"/>
</dbReference>
<evidence type="ECO:0000256" key="3">
    <source>
        <dbReference type="PROSITE-ProRule" id="PRU01331"/>
    </source>
</evidence>
<evidence type="ECO:0000256" key="1">
    <source>
        <dbReference type="ARBA" id="ARBA00009897"/>
    </source>
</evidence>
<dbReference type="Proteomes" id="UP001321786">
    <property type="component" value="Chromosome"/>
</dbReference>
<dbReference type="Gene3D" id="3.30.590.10">
    <property type="entry name" value="Glutamine synthetase/guanido kinase, catalytic domain"/>
    <property type="match status" value="1"/>
</dbReference>
<dbReference type="PROSITE" id="PS51987">
    <property type="entry name" value="GS_CATALYTIC"/>
    <property type="match status" value="1"/>
</dbReference>
<accession>A0AAU9E316</accession>
<dbReference type="GO" id="GO:0005737">
    <property type="term" value="C:cytoplasm"/>
    <property type="evidence" value="ECO:0007669"/>
    <property type="project" value="TreeGrafter"/>
</dbReference>
<dbReference type="InterPro" id="IPR014746">
    <property type="entry name" value="Gln_synth/guanido_kin_cat_dom"/>
</dbReference>
<reference evidence="6 7" key="1">
    <citation type="submission" date="2023-08" db="EMBL/GenBank/DDBJ databases">
        <title>Helicovermis profunda gen. nov., sp. nov., a novel mesophilic, fermentative bacterium within the Bacillota from a deep-sea hydrothermal vent chimney.</title>
        <authorList>
            <person name="Miyazaki U."/>
            <person name="Mizutani D."/>
            <person name="Hashimoto Y."/>
            <person name="Tame A."/>
            <person name="Sawayama S."/>
            <person name="Miyazaki J."/>
            <person name="Takai K."/>
            <person name="Nakagawa S."/>
        </authorList>
    </citation>
    <scope>NUCLEOTIDE SEQUENCE [LARGE SCALE GENOMIC DNA]</scope>
    <source>
        <strain evidence="6 7">S502</strain>
    </source>
</reference>
<dbReference type="EMBL" id="AP028654">
    <property type="protein sequence ID" value="BEP28944.1"/>
    <property type="molecule type" value="Genomic_DNA"/>
</dbReference>
<evidence type="ECO:0000256" key="4">
    <source>
        <dbReference type="RuleBase" id="RU000384"/>
    </source>
</evidence>
<sequence length="636" mass="73002">MKELIYYINPKKMKTEEIKKILEKHREIKFVSLISVDLGNNHTDERIPIENMLNDINAFLTIGAQTDGSSVNLPGIAEINNAKVDLIPDLNCKWFIDYNSSNIDESTNLPTGTLQIPSFLKHESGYVDSRSVLKRAEKYFNKAILSLLKDNPYYLNLLGLKNIDEISSVELTSATELEFWVKTPDHRSDIEKLTTSQTLKEQYWKRTIGPVRTALEQSLESLNKFGYEAEMGHKEVGGVPAKLAGINKYSHIMEQLEIDWKFDNVMQTADNEMMSKDIIREVFVKHGLDITFDAKPIEGVAGSGEHHHVGVALKLVNGKTINLFSPINMEKEFLNPIGLGALMGILKNYEIINPFVTSSNDAFNRLKVGFEAPICTVCSLGHSPETPSRNRTVLIGLVRDINSPLATRFELRSPNPSTNTYLTLSSVYLSMLDGIESIIENKMDYETAYNELNKENNSDSYYLEKNRKYRSEEDVFEFYSEEERNKFFGKPPRTVFENISSFDIYKKKIDVLTKGNVFTKEILNSYKQSITSMWTTQLKNRILNHNINLIRRYKKLHGEKDVTDLDIVNWEKINSIRHNLMKDSLNNESLFTKISKAIDSNDFEKVSDLQIKMNDDMISLKDLYQIYKHNLLEFVD</sequence>
<name>A0AAU9E316_9FIRM</name>
<dbReference type="GO" id="GO:0006542">
    <property type="term" value="P:glutamine biosynthetic process"/>
    <property type="evidence" value="ECO:0007669"/>
    <property type="project" value="TreeGrafter"/>
</dbReference>
<dbReference type="SMART" id="SM01230">
    <property type="entry name" value="Gln-synt_C"/>
    <property type="match status" value="1"/>
</dbReference>
<dbReference type="RefSeq" id="WP_338537241.1">
    <property type="nucleotide sequence ID" value="NZ_AP028654.1"/>
</dbReference>
<dbReference type="Pfam" id="PF00120">
    <property type="entry name" value="Gln-synt_C"/>
    <property type="match status" value="1"/>
</dbReference>
<dbReference type="GO" id="GO:0016020">
    <property type="term" value="C:membrane"/>
    <property type="evidence" value="ECO:0007669"/>
    <property type="project" value="TreeGrafter"/>
</dbReference>
<evidence type="ECO:0000256" key="2">
    <source>
        <dbReference type="ARBA" id="ARBA00012937"/>
    </source>
</evidence>
<dbReference type="SUPFAM" id="SSF55931">
    <property type="entry name" value="Glutamine synthetase/guanido kinase"/>
    <property type="match status" value="1"/>
</dbReference>
<dbReference type="GO" id="GO:0004356">
    <property type="term" value="F:glutamine synthetase activity"/>
    <property type="evidence" value="ECO:0007669"/>
    <property type="project" value="UniProtKB-EC"/>
</dbReference>
<gene>
    <name evidence="6" type="ORF">HLPR_12750</name>
</gene>